<organism evidence="1 2">
    <name type="scientific">Synaphobranchus kaupii</name>
    <name type="common">Kaup's arrowtooth eel</name>
    <dbReference type="NCBI Taxonomy" id="118154"/>
    <lineage>
        <taxon>Eukaryota</taxon>
        <taxon>Metazoa</taxon>
        <taxon>Chordata</taxon>
        <taxon>Craniata</taxon>
        <taxon>Vertebrata</taxon>
        <taxon>Euteleostomi</taxon>
        <taxon>Actinopterygii</taxon>
        <taxon>Neopterygii</taxon>
        <taxon>Teleostei</taxon>
        <taxon>Anguilliformes</taxon>
        <taxon>Synaphobranchidae</taxon>
        <taxon>Synaphobranchus</taxon>
    </lineage>
</organism>
<sequence length="265" mass="29958">MIMAMLKMRIRPTVRLRKSTKKRLHCARLQETEVCNSFRCSLANQLENIESLLGMEGTTDDKWSSLSASLHDTAGQSIGYSRKKHQDWFDENSTHISTLLNSMHKAHKASLNNPSSATLKTKWQDQRREDQAMIVQRWGEHFEALLNQLAPVDVSVLEELPTLPTIQSLDLPPSFSELPLQIAPPGMDSANKEYSWQRSTELYIVWQEAREERHPCLHLSHRVRLSLALSVADSVHPALDYTAIKGPTNSSGSLRSVIICHDGLP</sequence>
<dbReference type="OrthoDB" id="8909951at2759"/>
<dbReference type="Proteomes" id="UP001152622">
    <property type="component" value="Chromosome 2"/>
</dbReference>
<accession>A0A9Q1G7G2</accession>
<proteinExistence type="predicted"/>
<dbReference type="AlphaFoldDB" id="A0A9Q1G7G2"/>
<keyword evidence="2" id="KW-1185">Reference proteome</keyword>
<evidence type="ECO:0000313" key="1">
    <source>
        <dbReference type="EMBL" id="KAJ8376055.1"/>
    </source>
</evidence>
<reference evidence="1" key="1">
    <citation type="journal article" date="2023" name="Science">
        <title>Genome structures resolve the early diversification of teleost fishes.</title>
        <authorList>
            <person name="Parey E."/>
            <person name="Louis A."/>
            <person name="Montfort J."/>
            <person name="Bouchez O."/>
            <person name="Roques C."/>
            <person name="Iampietro C."/>
            <person name="Lluch J."/>
            <person name="Castinel A."/>
            <person name="Donnadieu C."/>
            <person name="Desvignes T."/>
            <person name="Floi Bucao C."/>
            <person name="Jouanno E."/>
            <person name="Wen M."/>
            <person name="Mejri S."/>
            <person name="Dirks R."/>
            <person name="Jansen H."/>
            <person name="Henkel C."/>
            <person name="Chen W.J."/>
            <person name="Zahm M."/>
            <person name="Cabau C."/>
            <person name="Klopp C."/>
            <person name="Thompson A.W."/>
            <person name="Robinson-Rechavi M."/>
            <person name="Braasch I."/>
            <person name="Lecointre G."/>
            <person name="Bobe J."/>
            <person name="Postlethwait J.H."/>
            <person name="Berthelot C."/>
            <person name="Roest Crollius H."/>
            <person name="Guiguen Y."/>
        </authorList>
    </citation>
    <scope>NUCLEOTIDE SEQUENCE</scope>
    <source>
        <strain evidence="1">WJC10195</strain>
    </source>
</reference>
<name>A0A9Q1G7G2_SYNKA</name>
<gene>
    <name evidence="1" type="ORF">SKAU_G00066350</name>
</gene>
<dbReference type="EMBL" id="JAINUF010000002">
    <property type="protein sequence ID" value="KAJ8376055.1"/>
    <property type="molecule type" value="Genomic_DNA"/>
</dbReference>
<comment type="caution">
    <text evidence="1">The sequence shown here is derived from an EMBL/GenBank/DDBJ whole genome shotgun (WGS) entry which is preliminary data.</text>
</comment>
<evidence type="ECO:0000313" key="2">
    <source>
        <dbReference type="Proteomes" id="UP001152622"/>
    </source>
</evidence>
<protein>
    <submittedName>
        <fullName evidence="1">Uncharacterized protein</fullName>
    </submittedName>
</protein>